<dbReference type="Proteomes" id="UP001268683">
    <property type="component" value="Chromosome"/>
</dbReference>
<evidence type="ECO:0000256" key="4">
    <source>
        <dbReference type="ARBA" id="ARBA00023012"/>
    </source>
</evidence>
<dbReference type="AlphaFoldDB" id="A0AA52EKB6"/>
<keyword evidence="3 5" id="KW-0597">Phosphoprotein</keyword>
<dbReference type="Pfam" id="PF08447">
    <property type="entry name" value="PAS_3"/>
    <property type="match status" value="1"/>
</dbReference>
<comment type="catalytic activity">
    <reaction evidence="1">
        <text>ATP + protein L-histidine = ADP + protein N-phospho-L-histidine.</text>
        <dbReference type="EC" id="2.7.13.3"/>
    </reaction>
</comment>
<organism evidence="9 10">
    <name type="scientific">Temperatibacter marinus</name>
    <dbReference type="NCBI Taxonomy" id="1456591"/>
    <lineage>
        <taxon>Bacteria</taxon>
        <taxon>Pseudomonadati</taxon>
        <taxon>Pseudomonadota</taxon>
        <taxon>Alphaproteobacteria</taxon>
        <taxon>Kordiimonadales</taxon>
        <taxon>Temperatibacteraceae</taxon>
        <taxon>Temperatibacter</taxon>
    </lineage>
</organism>
<dbReference type="InterPro" id="IPR005467">
    <property type="entry name" value="His_kinase_dom"/>
</dbReference>
<keyword evidence="10" id="KW-1185">Reference proteome</keyword>
<dbReference type="EC" id="2.7.13.3" evidence="2"/>
<keyword evidence="9" id="KW-0547">Nucleotide-binding</keyword>
<dbReference type="NCBIfam" id="TIGR00229">
    <property type="entry name" value="sensory_box"/>
    <property type="match status" value="1"/>
</dbReference>
<dbReference type="PANTHER" id="PTHR45339:SF1">
    <property type="entry name" value="HYBRID SIGNAL TRANSDUCTION HISTIDINE KINASE J"/>
    <property type="match status" value="1"/>
</dbReference>
<evidence type="ECO:0000313" key="10">
    <source>
        <dbReference type="Proteomes" id="UP001268683"/>
    </source>
</evidence>
<dbReference type="InterPro" id="IPR035965">
    <property type="entry name" value="PAS-like_dom_sf"/>
</dbReference>
<dbReference type="InterPro" id="IPR036890">
    <property type="entry name" value="HATPase_C_sf"/>
</dbReference>
<evidence type="ECO:0000259" key="7">
    <source>
        <dbReference type="PROSITE" id="PS50110"/>
    </source>
</evidence>
<evidence type="ECO:0000256" key="3">
    <source>
        <dbReference type="ARBA" id="ARBA00022553"/>
    </source>
</evidence>
<dbReference type="InterPro" id="IPR000014">
    <property type="entry name" value="PAS"/>
</dbReference>
<dbReference type="PROSITE" id="PS50109">
    <property type="entry name" value="HIS_KIN"/>
    <property type="match status" value="1"/>
</dbReference>
<dbReference type="Gene3D" id="3.30.565.10">
    <property type="entry name" value="Histidine kinase-like ATPase, C-terminal domain"/>
    <property type="match status" value="1"/>
</dbReference>
<feature type="modified residue" description="4-aspartylphosphate" evidence="5">
    <location>
        <position position="455"/>
    </location>
</feature>
<dbReference type="SUPFAM" id="SSF55874">
    <property type="entry name" value="ATPase domain of HSP90 chaperone/DNA topoisomerase II/histidine kinase"/>
    <property type="match status" value="1"/>
</dbReference>
<dbReference type="CDD" id="cd00130">
    <property type="entry name" value="PAS"/>
    <property type="match status" value="1"/>
</dbReference>
<accession>A0AA52EKB6</accession>
<dbReference type="PANTHER" id="PTHR45339">
    <property type="entry name" value="HYBRID SIGNAL TRANSDUCTION HISTIDINE KINASE J"/>
    <property type="match status" value="1"/>
</dbReference>
<dbReference type="Gene3D" id="3.30.450.20">
    <property type="entry name" value="PAS domain"/>
    <property type="match status" value="1"/>
</dbReference>
<feature type="domain" description="PAC" evidence="8">
    <location>
        <begin position="89"/>
        <end position="142"/>
    </location>
</feature>
<dbReference type="CDD" id="cd00082">
    <property type="entry name" value="HisKA"/>
    <property type="match status" value="1"/>
</dbReference>
<keyword evidence="9" id="KW-0067">ATP-binding</keyword>
<dbReference type="SUPFAM" id="SSF55785">
    <property type="entry name" value="PYP-like sensor domain (PAS domain)"/>
    <property type="match status" value="1"/>
</dbReference>
<dbReference type="SMART" id="SM00387">
    <property type="entry name" value="HATPase_c"/>
    <property type="match status" value="1"/>
</dbReference>
<dbReference type="KEGG" id="tmk:QGN29_06735"/>
<dbReference type="InterPro" id="IPR003661">
    <property type="entry name" value="HisK_dim/P_dom"/>
</dbReference>
<dbReference type="SUPFAM" id="SSF47384">
    <property type="entry name" value="Homodimeric domain of signal transducing histidine kinase"/>
    <property type="match status" value="1"/>
</dbReference>
<dbReference type="Gene3D" id="3.40.50.2300">
    <property type="match status" value="1"/>
</dbReference>
<dbReference type="CDD" id="cd17546">
    <property type="entry name" value="REC_hyHK_CKI1_RcsC-like"/>
    <property type="match status" value="1"/>
</dbReference>
<reference evidence="9" key="1">
    <citation type="submission" date="2023-04" db="EMBL/GenBank/DDBJ databases">
        <title>Complete genome sequence of Temperatibacter marinus.</title>
        <authorList>
            <person name="Rong J.-C."/>
            <person name="Yi M.-L."/>
            <person name="Zhao Q."/>
        </authorList>
    </citation>
    <scope>NUCLEOTIDE SEQUENCE</scope>
    <source>
        <strain evidence="9">NBRC 110045</strain>
    </source>
</reference>
<dbReference type="SUPFAM" id="SSF52172">
    <property type="entry name" value="CheY-like"/>
    <property type="match status" value="1"/>
</dbReference>
<feature type="domain" description="Histidine kinase" evidence="6">
    <location>
        <begin position="160"/>
        <end position="380"/>
    </location>
</feature>
<keyword evidence="4" id="KW-0902">Two-component regulatory system</keyword>
<dbReference type="InterPro" id="IPR036097">
    <property type="entry name" value="HisK_dim/P_sf"/>
</dbReference>
<dbReference type="CDD" id="cd16922">
    <property type="entry name" value="HATPase_EvgS-ArcB-TorS-like"/>
    <property type="match status" value="1"/>
</dbReference>
<evidence type="ECO:0000313" key="9">
    <source>
        <dbReference type="EMBL" id="WND04069.1"/>
    </source>
</evidence>
<dbReference type="InterPro" id="IPR004358">
    <property type="entry name" value="Sig_transdc_His_kin-like_C"/>
</dbReference>
<dbReference type="InterPro" id="IPR001610">
    <property type="entry name" value="PAC"/>
</dbReference>
<dbReference type="Pfam" id="PF02518">
    <property type="entry name" value="HATPase_c"/>
    <property type="match status" value="1"/>
</dbReference>
<dbReference type="InterPro" id="IPR013655">
    <property type="entry name" value="PAS_fold_3"/>
</dbReference>
<dbReference type="Gene3D" id="1.10.287.130">
    <property type="match status" value="1"/>
</dbReference>
<dbReference type="SMART" id="SM00448">
    <property type="entry name" value="REC"/>
    <property type="match status" value="1"/>
</dbReference>
<sequence length="523" mass="58525">MTKSKDYNKVSQNERFMKEAIAASGVGLWEWSVPDNNVIYSSEWFTMLGYAEDEYPSGFATWEKLTHDDDKEPILEKADRAFLGDINKYEGRFRMLCKDGSWKWIHAKGMVTERDQEGKALKIFGIHIDISKEMSEEIALKEALKKEAEARAVKEQFLATMSHEIRTPMNGIMGMLELALKTPLNEEQKDFLETALKSSQHLLHILNDTLDISRLEQGAMSLDISKFNIIALLNDTVSLFTATAMKKKIELNLAIDESCPQYLDGDEQKLRQILINIIGNAVKFTQDGHIDIHASISNENGKTILNITISDTGIGIPKDKQEHIFEAFKQVDASISRNYGGTGLGLAITKKLISLLQGEITIESALKKGSTFEIKIPLSESTSKLTNQNDEIQCLKEVKFSYSNDGILIVEDNPINQMILKKFLEVDEIPITTVNNGKAAVDLCKRSQFDLILMDIHMPMMDGVTATKEIKKGSGLNSNTPIIAVTADALAGDKEKYLKSGMSDYITKPINRSLLLKTISIYL</sequence>
<dbReference type="FunFam" id="3.30.565.10:FF:000010">
    <property type="entry name" value="Sensor histidine kinase RcsC"/>
    <property type="match status" value="1"/>
</dbReference>
<gene>
    <name evidence="9" type="ORF">QGN29_06735</name>
</gene>
<dbReference type="PRINTS" id="PR00344">
    <property type="entry name" value="BCTRLSENSOR"/>
</dbReference>
<evidence type="ECO:0000256" key="2">
    <source>
        <dbReference type="ARBA" id="ARBA00012438"/>
    </source>
</evidence>
<protein>
    <recommendedName>
        <fullName evidence="2">histidine kinase</fullName>
        <ecNumber evidence="2">2.7.13.3</ecNumber>
    </recommendedName>
</protein>
<dbReference type="SMART" id="SM00086">
    <property type="entry name" value="PAC"/>
    <property type="match status" value="1"/>
</dbReference>
<dbReference type="Pfam" id="PF00072">
    <property type="entry name" value="Response_reg"/>
    <property type="match status" value="1"/>
</dbReference>
<dbReference type="RefSeq" id="WP_310799933.1">
    <property type="nucleotide sequence ID" value="NZ_CP123872.1"/>
</dbReference>
<evidence type="ECO:0000259" key="8">
    <source>
        <dbReference type="PROSITE" id="PS50113"/>
    </source>
</evidence>
<evidence type="ECO:0000256" key="5">
    <source>
        <dbReference type="PROSITE-ProRule" id="PRU00169"/>
    </source>
</evidence>
<evidence type="ECO:0000259" key="6">
    <source>
        <dbReference type="PROSITE" id="PS50109"/>
    </source>
</evidence>
<dbReference type="InterPro" id="IPR003594">
    <property type="entry name" value="HATPase_dom"/>
</dbReference>
<dbReference type="PROSITE" id="PS50110">
    <property type="entry name" value="RESPONSE_REGULATORY"/>
    <property type="match status" value="1"/>
</dbReference>
<dbReference type="GO" id="GO:0005524">
    <property type="term" value="F:ATP binding"/>
    <property type="evidence" value="ECO:0007669"/>
    <property type="project" value="UniProtKB-KW"/>
</dbReference>
<dbReference type="Pfam" id="PF00512">
    <property type="entry name" value="HisKA"/>
    <property type="match status" value="1"/>
</dbReference>
<dbReference type="InterPro" id="IPR001789">
    <property type="entry name" value="Sig_transdc_resp-reg_receiver"/>
</dbReference>
<proteinExistence type="predicted"/>
<feature type="domain" description="Response regulatory" evidence="7">
    <location>
        <begin position="406"/>
        <end position="523"/>
    </location>
</feature>
<name>A0AA52EKB6_9PROT</name>
<dbReference type="SMART" id="SM00388">
    <property type="entry name" value="HisKA"/>
    <property type="match status" value="1"/>
</dbReference>
<dbReference type="PROSITE" id="PS50113">
    <property type="entry name" value="PAC"/>
    <property type="match status" value="1"/>
</dbReference>
<evidence type="ECO:0000256" key="1">
    <source>
        <dbReference type="ARBA" id="ARBA00000085"/>
    </source>
</evidence>
<dbReference type="InterPro" id="IPR011006">
    <property type="entry name" value="CheY-like_superfamily"/>
</dbReference>
<dbReference type="EMBL" id="CP123872">
    <property type="protein sequence ID" value="WND04069.1"/>
    <property type="molecule type" value="Genomic_DNA"/>
</dbReference>
<dbReference type="InterPro" id="IPR000700">
    <property type="entry name" value="PAS-assoc_C"/>
</dbReference>
<dbReference type="GO" id="GO:0000155">
    <property type="term" value="F:phosphorelay sensor kinase activity"/>
    <property type="evidence" value="ECO:0007669"/>
    <property type="project" value="InterPro"/>
</dbReference>